<proteinExistence type="predicted"/>
<keyword evidence="5" id="KW-1185">Reference proteome</keyword>
<evidence type="ECO:0000313" key="5">
    <source>
        <dbReference type="Proteomes" id="UP000199548"/>
    </source>
</evidence>
<dbReference type="Gene3D" id="3.40.50.150">
    <property type="entry name" value="Vaccinia Virus protein VP39"/>
    <property type="match status" value="1"/>
</dbReference>
<dbReference type="STRING" id="420953.SAMN05192543_107325"/>
<evidence type="ECO:0000313" key="4">
    <source>
        <dbReference type="EMBL" id="SFJ47340.1"/>
    </source>
</evidence>
<dbReference type="OrthoDB" id="8829532at2"/>
<accession>A0A1I3RMS3</accession>
<dbReference type="RefSeq" id="WP_091016635.1">
    <property type="nucleotide sequence ID" value="NZ_CP041745.1"/>
</dbReference>
<feature type="region of interest" description="Disordered" evidence="3">
    <location>
        <begin position="436"/>
        <end position="458"/>
    </location>
</feature>
<evidence type="ECO:0000256" key="2">
    <source>
        <dbReference type="ARBA" id="ARBA00022679"/>
    </source>
</evidence>
<evidence type="ECO:0000256" key="1">
    <source>
        <dbReference type="ARBA" id="ARBA00022676"/>
    </source>
</evidence>
<keyword evidence="2 4" id="KW-0808">Transferase</keyword>
<dbReference type="Gene3D" id="3.90.550.10">
    <property type="entry name" value="Spore Coat Polysaccharide Biosynthesis Protein SpsA, Chain A"/>
    <property type="match status" value="1"/>
</dbReference>
<evidence type="ECO:0000256" key="3">
    <source>
        <dbReference type="SAM" id="MobiDB-lite"/>
    </source>
</evidence>
<dbReference type="GO" id="GO:0016020">
    <property type="term" value="C:membrane"/>
    <property type="evidence" value="ECO:0007669"/>
    <property type="project" value="InterPro"/>
</dbReference>
<organism evidence="4 5">
    <name type="scientific">Paraburkholderia megapolitana</name>
    <dbReference type="NCBI Taxonomy" id="420953"/>
    <lineage>
        <taxon>Bacteria</taxon>
        <taxon>Pseudomonadati</taxon>
        <taxon>Pseudomonadota</taxon>
        <taxon>Betaproteobacteria</taxon>
        <taxon>Burkholderiales</taxon>
        <taxon>Burkholderiaceae</taxon>
        <taxon>Paraburkholderia</taxon>
    </lineage>
</organism>
<dbReference type="AlphaFoldDB" id="A0A1I3RMS3"/>
<dbReference type="EMBL" id="FOQU01000007">
    <property type="protein sequence ID" value="SFJ47340.1"/>
    <property type="molecule type" value="Genomic_DNA"/>
</dbReference>
<dbReference type="InterPro" id="IPR008630">
    <property type="entry name" value="Glyco_trans_34"/>
</dbReference>
<dbReference type="Proteomes" id="UP000199548">
    <property type="component" value="Unassembled WGS sequence"/>
</dbReference>
<reference evidence="4 5" key="1">
    <citation type="submission" date="2016-10" db="EMBL/GenBank/DDBJ databases">
        <authorList>
            <person name="de Groot N.N."/>
        </authorList>
    </citation>
    <scope>NUCLEOTIDE SEQUENCE [LARGE SCALE GENOMIC DNA]</scope>
    <source>
        <strain evidence="4 5">LMG 23650</strain>
    </source>
</reference>
<dbReference type="InterPro" id="IPR029044">
    <property type="entry name" value="Nucleotide-diphossugar_trans"/>
</dbReference>
<name>A0A1I3RMS3_9BURK</name>
<dbReference type="SUPFAM" id="SSF53335">
    <property type="entry name" value="S-adenosyl-L-methionine-dependent methyltransferases"/>
    <property type="match status" value="1"/>
</dbReference>
<dbReference type="SUPFAM" id="SSF53448">
    <property type="entry name" value="Nucleotide-diphospho-sugar transferases"/>
    <property type="match status" value="1"/>
</dbReference>
<dbReference type="PANTHER" id="PTHR31306:SF4">
    <property type="entry name" value="ALPHA-1,2-GALACTOSYLTRANSFERASE"/>
    <property type="match status" value="1"/>
</dbReference>
<sequence>MTTLCLSIFEYDEPQALINHRHYCSQMGYEHEAVSYAGLQSVAHRILYKYELILHHLRRLPEDALLACLTEDCVIFGMHSIENMAEGRDHVLPGIDGEGYDRQTAVQVWRNTAAIRALITGFVARAKITTGLERELDLYAGIDYLPPYAQLAGCYCAVMCNVRRHPAWNGHANIWTLVLSDIELYAGTHPRFRAALFEHVNDWQQNGAPLLEFPAYAGVEQGGFSVQDPGRPVAIVMYYTPNIRQFGAIAESNFLRYCKRHGYTLYVHRETPAEAGPGLTGTWLKMWLLNKYLPHHEWVLWVDADILFVNQAKQLEPLLEGHDIVAAHDIGSWIINAGALGFRRTSRNLELVARIFESICAVPDKSSTYASGGDQTVVADILTNELGWNLDTGLDLVSLNTPWFFQQDSSLMVHYYGMATELRALMMAAQDRGSLRHSAADATPDAHTTQDAGHKPLTRDVLPSIEPMTDQDIIAALPVFSVNSAGTASAVAALALKSANQSFPLLATLISELSQHELHALPVEAALTSAAAHTAAQQLKTLFDHYGSDKANPHNYHFLYGHVLREPLAVTHVLEIGMGTNNEDVVSNMSAQGRPGASLRAFRDFLPNARIFGADIDERILFQEDRIETYFVDQTELDTMAALGRKLPAEFDLIIDDGLHTPNANLASLLIGLPKLKRGGHLVVEDIHPEHLSVWRVVAASLPSWYKPSLYAASHGYLLAIKRLG</sequence>
<gene>
    <name evidence="4" type="ORF">SAMN05192543_107325</name>
</gene>
<dbReference type="GO" id="GO:0016757">
    <property type="term" value="F:glycosyltransferase activity"/>
    <property type="evidence" value="ECO:0007669"/>
    <property type="project" value="UniProtKB-KW"/>
</dbReference>
<keyword evidence="1" id="KW-0328">Glycosyltransferase</keyword>
<protein>
    <submittedName>
        <fullName evidence="4">Galactosyl transferase GMA12/MNN10 family protein</fullName>
    </submittedName>
</protein>
<dbReference type="GO" id="GO:0006487">
    <property type="term" value="P:protein N-linked glycosylation"/>
    <property type="evidence" value="ECO:0007669"/>
    <property type="project" value="TreeGrafter"/>
</dbReference>
<dbReference type="PANTHER" id="PTHR31306">
    <property type="entry name" value="ALPHA-1,6-MANNOSYLTRANSFERASE MNN11-RELATED"/>
    <property type="match status" value="1"/>
</dbReference>
<dbReference type="InterPro" id="IPR029063">
    <property type="entry name" value="SAM-dependent_MTases_sf"/>
</dbReference>
<dbReference type="Pfam" id="PF05637">
    <property type="entry name" value="Glyco_transf_34"/>
    <property type="match status" value="1"/>
</dbReference>